<evidence type="ECO:0000256" key="3">
    <source>
        <dbReference type="ARBA" id="ARBA00023237"/>
    </source>
</evidence>
<dbReference type="Pfam" id="PF13715">
    <property type="entry name" value="CarbopepD_reg_2"/>
    <property type="match status" value="1"/>
</dbReference>
<dbReference type="eggNOG" id="COG4771">
    <property type="taxonomic scope" value="Bacteria"/>
</dbReference>
<comment type="subcellular location">
    <subcellularLocation>
        <location evidence="1">Cell outer membrane</location>
    </subcellularLocation>
</comment>
<evidence type="ECO:0000313" key="5">
    <source>
        <dbReference type="Proteomes" id="UP000012024"/>
    </source>
</evidence>
<evidence type="ECO:0000256" key="1">
    <source>
        <dbReference type="ARBA" id="ARBA00004442"/>
    </source>
</evidence>
<keyword evidence="3" id="KW-0998">Cell outer membrane</keyword>
<dbReference type="GO" id="GO:0009279">
    <property type="term" value="C:cell outer membrane"/>
    <property type="evidence" value="ECO:0007669"/>
    <property type="project" value="UniProtKB-SubCell"/>
</dbReference>
<reference evidence="4 5" key="1">
    <citation type="submission" date="2012-12" db="EMBL/GenBank/DDBJ databases">
        <title>Genome assembly of Formosa sp. AK20.</title>
        <authorList>
            <person name="Kumar R."/>
            <person name="Khatri I."/>
            <person name="Vaidya B."/>
            <person name="Subramanian S."/>
            <person name="Pinnaka A."/>
        </authorList>
    </citation>
    <scope>NUCLEOTIDE SEQUENCE [LARGE SCALE GENOMIC DNA]</scope>
    <source>
        <strain evidence="4 5">AK20</strain>
    </source>
</reference>
<organism evidence="4 5">
    <name type="scientific">Xanthomarina gelatinilytica</name>
    <dbReference type="NCBI Taxonomy" id="1137281"/>
    <lineage>
        <taxon>Bacteria</taxon>
        <taxon>Pseudomonadati</taxon>
        <taxon>Bacteroidota</taxon>
        <taxon>Flavobacteriia</taxon>
        <taxon>Flavobacteriales</taxon>
        <taxon>Flavobacteriaceae</taxon>
        <taxon>Xanthomarina</taxon>
    </lineage>
</organism>
<dbReference type="Gene3D" id="2.40.170.20">
    <property type="entry name" value="TonB-dependent receptor, beta-barrel domain"/>
    <property type="match status" value="1"/>
</dbReference>
<keyword evidence="2" id="KW-0472">Membrane</keyword>
<name>M7N1B1_9FLAO</name>
<dbReference type="EMBL" id="ANLA01000005">
    <property type="protein sequence ID" value="EMQ95534.1"/>
    <property type="molecule type" value="Genomic_DNA"/>
</dbReference>
<protein>
    <submittedName>
        <fullName evidence="4">TonB-dependent receptor</fullName>
    </submittedName>
</protein>
<comment type="caution">
    <text evidence="4">The sequence shown here is derived from an EMBL/GenBank/DDBJ whole genome shotgun (WGS) entry which is preliminary data.</text>
</comment>
<dbReference type="SUPFAM" id="SSF56935">
    <property type="entry name" value="Porins"/>
    <property type="match status" value="1"/>
</dbReference>
<dbReference type="Gene3D" id="3.55.50.30">
    <property type="match status" value="1"/>
</dbReference>
<sequence>MMAQDKSPLSIILKGIENSYNIQFNYAPDNIDQVFIRAPDSNLSLQEVLLYLENNTDLKFNSSENGIIIITTKPLGKFCGYIKSKEDGLPIEQATIQTKTSGTISDKHGYFEIDIKSINDRIVIRSLGFKTLNLSANRAQKATCMDIVLEPNIQSLSEVYLTNYITSGITKTNLGTYEIDFSKFDILPGLIDTDVFLSLQAFPGVLSVDETATNLNIRGGSHDQNLILWDGIKMYQSGHFFGLISLYNPQITKDVLLIKNGTNASYTDGISGTISMNTETKLNPKTTASIGFNLVDLNGFLDLKISDKSSVEIAARKSLYDYLKTPTFNRYFERITQNPDYENNTSNVLNTNEDFDFYDFSLRWLYEISPKDKLRLNFINASNKLVFDENTVIDNLERSKESKLTQNSIAGSLFYERIWNEKINTSVEFYETDYKLEATNANLLEDQRFLQENQISESSLKLINKYKINNRFNISLGYQFVETEITNLDDVDNPIYRLLVSEVLRTNGLFSEMAYISSNKKTYLNFGLRYNYIHKFKKSLMEPRLNFSHRFWNYFSVEILGEFKSQNTSQIINFQNDFLGVEKRRWQLSNNSSIPVIQSKQGSFGINYSKNSFLISSEFYYKYISGITTQSQGFTDQFQFEKSSGTNSVYGMDLLLKKSFPNYNIWLSYSYMDNKYTFKSISQNPFPSNFDITHAASFGSSYTKNSFKFSLGLNWHTGKPITEPVKGNEIVNNEINFQSTNSSRLDSYFRADVSALYTVDLNSKIKGEFGGSIWNVFGTENIINKFYTLKDDTVIETNELSLNFTPNLSARFIF</sequence>
<evidence type="ECO:0000256" key="2">
    <source>
        <dbReference type="ARBA" id="ARBA00023136"/>
    </source>
</evidence>
<dbReference type="SUPFAM" id="SSF49464">
    <property type="entry name" value="Carboxypeptidase regulatory domain-like"/>
    <property type="match status" value="1"/>
</dbReference>
<dbReference type="PATRIC" id="fig|1137281.3.peg.956"/>
<accession>M7N1B1</accession>
<dbReference type="AlphaFoldDB" id="M7N1B1"/>
<keyword evidence="5" id="KW-1185">Reference proteome</keyword>
<evidence type="ECO:0000313" key="4">
    <source>
        <dbReference type="EMBL" id="EMQ95534.1"/>
    </source>
</evidence>
<dbReference type="Proteomes" id="UP000012024">
    <property type="component" value="Unassembled WGS sequence"/>
</dbReference>
<dbReference type="InterPro" id="IPR008969">
    <property type="entry name" value="CarboxyPept-like_regulatory"/>
</dbReference>
<dbReference type="InterPro" id="IPR036942">
    <property type="entry name" value="Beta-barrel_TonB_sf"/>
</dbReference>
<gene>
    <name evidence="4" type="ORF">D778_02368</name>
</gene>
<proteinExistence type="predicted"/>
<keyword evidence="4" id="KW-0675">Receptor</keyword>